<dbReference type="Proteomes" id="UP001165079">
    <property type="component" value="Unassembled WGS sequence"/>
</dbReference>
<sequence>MPLAYLDGVPLPIALLDERVARLREGPRAAALPVPGSAEDRQLRRWVAQVIVTERLCEASFGGGTSLARLDPVAAVELGSINAAAYEGSAAVRAAFEHVAASTAADHAQAEAYLAATAHRPEPPTWDDAVAHVRDAAARRAFVIWLDGERERRVRLVAGLEHPGDPGQPDNHHRH</sequence>
<evidence type="ECO:0000313" key="2">
    <source>
        <dbReference type="Proteomes" id="UP001165079"/>
    </source>
</evidence>
<gene>
    <name evidence="1" type="primary">fabD2</name>
    <name evidence="1" type="ORF">Afil01_17430</name>
</gene>
<comment type="caution">
    <text evidence="1">The sequence shown here is derived from an EMBL/GenBank/DDBJ whole genome shotgun (WGS) entry which is preliminary data.</text>
</comment>
<dbReference type="InterPro" id="IPR055582">
    <property type="entry name" value="DUF7158"/>
</dbReference>
<name>A0A9W6SJS3_9ACTN</name>
<proteinExistence type="predicted"/>
<evidence type="ECO:0000313" key="1">
    <source>
        <dbReference type="EMBL" id="GLZ76936.1"/>
    </source>
</evidence>
<accession>A0A9W6SJS3</accession>
<protein>
    <submittedName>
        <fullName evidence="1">Malonyl CoA-ACP transacylase</fullName>
    </submittedName>
</protein>
<keyword evidence="2" id="KW-1185">Reference proteome</keyword>
<dbReference type="Pfam" id="PF23716">
    <property type="entry name" value="DUF7158"/>
    <property type="match status" value="1"/>
</dbReference>
<dbReference type="RefSeq" id="WP_285662082.1">
    <property type="nucleotide sequence ID" value="NZ_BSTX01000001.1"/>
</dbReference>
<dbReference type="AlphaFoldDB" id="A0A9W6SJS3"/>
<reference evidence="1" key="1">
    <citation type="submission" date="2023-03" db="EMBL/GenBank/DDBJ databases">
        <title>Actinorhabdospora filicis NBRC 111898.</title>
        <authorList>
            <person name="Ichikawa N."/>
            <person name="Sato H."/>
            <person name="Tonouchi N."/>
        </authorList>
    </citation>
    <scope>NUCLEOTIDE SEQUENCE</scope>
    <source>
        <strain evidence="1">NBRC 111898</strain>
    </source>
</reference>
<dbReference type="EMBL" id="BSTX01000001">
    <property type="protein sequence ID" value="GLZ76936.1"/>
    <property type="molecule type" value="Genomic_DNA"/>
</dbReference>
<organism evidence="1 2">
    <name type="scientific">Actinorhabdospora filicis</name>
    <dbReference type="NCBI Taxonomy" id="1785913"/>
    <lineage>
        <taxon>Bacteria</taxon>
        <taxon>Bacillati</taxon>
        <taxon>Actinomycetota</taxon>
        <taxon>Actinomycetes</taxon>
        <taxon>Micromonosporales</taxon>
        <taxon>Micromonosporaceae</taxon>
        <taxon>Actinorhabdospora</taxon>
    </lineage>
</organism>